<comment type="caution">
    <text evidence="1">The sequence shown here is derived from an EMBL/GenBank/DDBJ whole genome shotgun (WGS) entry which is preliminary data.</text>
</comment>
<name>A0ABS8T209_DATST</name>
<accession>A0ABS8T209</accession>
<gene>
    <name evidence="1" type="ORF">HAX54_000356</name>
</gene>
<evidence type="ECO:0000313" key="1">
    <source>
        <dbReference type="EMBL" id="MCD7465003.1"/>
    </source>
</evidence>
<proteinExistence type="predicted"/>
<dbReference type="EMBL" id="JACEIK010001009">
    <property type="protein sequence ID" value="MCD7465003.1"/>
    <property type="molecule type" value="Genomic_DNA"/>
</dbReference>
<protein>
    <submittedName>
        <fullName evidence="1">Uncharacterized protein</fullName>
    </submittedName>
</protein>
<organism evidence="1 2">
    <name type="scientific">Datura stramonium</name>
    <name type="common">Jimsonweed</name>
    <name type="synonym">Common thornapple</name>
    <dbReference type="NCBI Taxonomy" id="4076"/>
    <lineage>
        <taxon>Eukaryota</taxon>
        <taxon>Viridiplantae</taxon>
        <taxon>Streptophyta</taxon>
        <taxon>Embryophyta</taxon>
        <taxon>Tracheophyta</taxon>
        <taxon>Spermatophyta</taxon>
        <taxon>Magnoliopsida</taxon>
        <taxon>eudicotyledons</taxon>
        <taxon>Gunneridae</taxon>
        <taxon>Pentapetalae</taxon>
        <taxon>asterids</taxon>
        <taxon>lamiids</taxon>
        <taxon>Solanales</taxon>
        <taxon>Solanaceae</taxon>
        <taxon>Solanoideae</taxon>
        <taxon>Datureae</taxon>
        <taxon>Datura</taxon>
    </lineage>
</organism>
<reference evidence="1 2" key="1">
    <citation type="journal article" date="2021" name="BMC Genomics">
        <title>Datura genome reveals duplications of psychoactive alkaloid biosynthetic genes and high mutation rate following tissue culture.</title>
        <authorList>
            <person name="Rajewski A."/>
            <person name="Carter-House D."/>
            <person name="Stajich J."/>
            <person name="Litt A."/>
        </authorList>
    </citation>
    <scope>NUCLEOTIDE SEQUENCE [LARGE SCALE GENOMIC DNA]</scope>
    <source>
        <strain evidence="1">AR-01</strain>
    </source>
</reference>
<sequence>MAERQGTEQATRNSNSLTRTWEFGLLQNEIRFWAKAKLSVTRDQNIEWTNMPSKLSSGPTIILPLFCVLKRRGNVANKENDAMNRCLFGPKYRPEPEPEPEARV</sequence>
<evidence type="ECO:0000313" key="2">
    <source>
        <dbReference type="Proteomes" id="UP000823775"/>
    </source>
</evidence>
<dbReference type="Proteomes" id="UP000823775">
    <property type="component" value="Unassembled WGS sequence"/>
</dbReference>
<keyword evidence="2" id="KW-1185">Reference proteome</keyword>